<comment type="caution">
    <text evidence="1">The sequence shown here is derived from an EMBL/GenBank/DDBJ whole genome shotgun (WGS) entry which is preliminary data.</text>
</comment>
<proteinExistence type="predicted"/>
<gene>
    <name evidence="1" type="ORF">CTRU02_204900</name>
</gene>
<reference evidence="1 2" key="1">
    <citation type="journal article" date="2020" name="Phytopathology">
        <title>Genome Sequence Resources of Colletotrichum truncatum, C. plurivorum, C. musicola, and C. sojae: Four Species Pathogenic to Soybean (Glycine max).</title>
        <authorList>
            <person name="Rogerio F."/>
            <person name="Boufleur T.R."/>
            <person name="Ciampi-Guillardi M."/>
            <person name="Sukno S.A."/>
            <person name="Thon M.R."/>
            <person name="Massola Junior N.S."/>
            <person name="Baroncelli R."/>
        </authorList>
    </citation>
    <scope>NUCLEOTIDE SEQUENCE [LARGE SCALE GENOMIC DNA]</scope>
    <source>
        <strain evidence="1 2">CMES1059</strain>
    </source>
</reference>
<name>A0ACC3Z2I7_COLTU</name>
<protein>
    <submittedName>
        <fullName evidence="1">Uncharacterized protein</fullName>
    </submittedName>
</protein>
<dbReference type="Proteomes" id="UP000805649">
    <property type="component" value="Unassembled WGS sequence"/>
</dbReference>
<organism evidence="1 2">
    <name type="scientific">Colletotrichum truncatum</name>
    <name type="common">Anthracnose fungus</name>
    <name type="synonym">Colletotrichum capsici</name>
    <dbReference type="NCBI Taxonomy" id="5467"/>
    <lineage>
        <taxon>Eukaryota</taxon>
        <taxon>Fungi</taxon>
        <taxon>Dikarya</taxon>
        <taxon>Ascomycota</taxon>
        <taxon>Pezizomycotina</taxon>
        <taxon>Sordariomycetes</taxon>
        <taxon>Hypocreomycetidae</taxon>
        <taxon>Glomerellales</taxon>
        <taxon>Glomerellaceae</taxon>
        <taxon>Colletotrichum</taxon>
        <taxon>Colletotrichum truncatum species complex</taxon>
    </lineage>
</organism>
<keyword evidence="2" id="KW-1185">Reference proteome</keyword>
<evidence type="ECO:0000313" key="2">
    <source>
        <dbReference type="Proteomes" id="UP000805649"/>
    </source>
</evidence>
<accession>A0ACC3Z2I7</accession>
<sequence length="892" mass="97603">MQANRGNAEALGRKAKLARSYQELLDEFSSKDLGSVGNYTLGRLIGKGSFGKVYLATHKLTNGSKVVLKSANKGDSNLAREIHHHRQFVHPHIARLYEVIVTENLVWLVLEYCAGDELYNYLLEHGPLPVHKVQKIFAQLVGAVAYVHQQSCVHRDLKLENILFDKHENVKLVDFGFTREYEGKSNHLQTFCGTICYSAPEMLKGEKYAGEKVDVWSLGVILYALLCGELPFDDDDDNVTRTRILSEEPKYPDHLPLAAIPLIKSLLSKRPLLRPSLPEILSHPFLAEHAPTQHAILKLQRPPPFATSLEKETLQRMRSAGVDIDSVIESVLSQRCDALAGWWTLLLEKEARKVRRRERKRREREAENRSLRRLSAASSRLERVAPVLQEVDEDGGLTNRFIRLEDAPITPKARGRSERRSAHCSDFGDLPGLPEHSKENGSPNMEEPPPPIDKDSIRSASTSRNRRPVPPPKEGFIRSARSRGSTLHLVTTSEALAANGTPERPPEQQQKVRKKPSQALIAHWKNWTHWFFENTRRGRNANKRGSHSTPNLVDKNGSTGGGSKHSKDTSPRPQTSRHPTTDGTVTQAKAGLPRGVTSNGRVNKPLPGHGGSGGFGTSPASTGTSTPGHMPSRITTNYKRQSLSPSPMTPRSTMRRSSAGLRGRKSTSSSVSSIRSMPHHHHSHSKASSTSSNGSVSTSMSKNTLQRGHSPHHSSVKVLPATPTSSAFPSNIRLVRGPGPPAPLALFNEGMPSRPGAAQTPGSPNPFAQGGGILFARRKRNIFKGPMLAFGGNNAGSATRSTSSSHSRSASASGMGRRSGEVTIQEEEEDDEAEEEVEEVDAFSPVVGGPGERIEEQIYEDGEAPVKKTKSADKKTDGPPVTPKATSPPVPT</sequence>
<dbReference type="EMBL" id="VUJX02000003">
    <property type="protein sequence ID" value="KAL0938290.1"/>
    <property type="molecule type" value="Genomic_DNA"/>
</dbReference>
<evidence type="ECO:0000313" key="1">
    <source>
        <dbReference type="EMBL" id="KAL0938290.1"/>
    </source>
</evidence>